<name>A0A6G4WXQ2_9ACTN</name>
<proteinExistence type="predicted"/>
<protein>
    <submittedName>
        <fullName evidence="1">Uncharacterized protein</fullName>
    </submittedName>
</protein>
<dbReference type="RefSeq" id="WP_165298998.1">
    <property type="nucleotide sequence ID" value="NZ_JAAKZZ010000108.1"/>
</dbReference>
<evidence type="ECO:0000313" key="2">
    <source>
        <dbReference type="Proteomes" id="UP000477722"/>
    </source>
</evidence>
<reference evidence="1 2" key="1">
    <citation type="submission" date="2020-02" db="EMBL/GenBank/DDBJ databases">
        <title>Whole-genome analyses of novel actinobacteria.</title>
        <authorList>
            <person name="Sahin N."/>
            <person name="Tatar D."/>
        </authorList>
    </citation>
    <scope>NUCLEOTIDE SEQUENCE [LARGE SCALE GENOMIC DNA]</scope>
    <source>
        <strain evidence="1 2">SB3404</strain>
    </source>
</reference>
<dbReference type="Proteomes" id="UP000477722">
    <property type="component" value="Unassembled WGS sequence"/>
</dbReference>
<dbReference type="EMBL" id="JAAKZZ010000108">
    <property type="protein sequence ID" value="NGO69304.1"/>
    <property type="molecule type" value="Genomic_DNA"/>
</dbReference>
<evidence type="ECO:0000313" key="1">
    <source>
        <dbReference type="EMBL" id="NGO69304.1"/>
    </source>
</evidence>
<comment type="caution">
    <text evidence="1">The sequence shown here is derived from an EMBL/GenBank/DDBJ whole genome shotgun (WGS) entry which is preliminary data.</text>
</comment>
<dbReference type="AlphaFoldDB" id="A0A6G4WXQ2"/>
<gene>
    <name evidence="1" type="ORF">G5C65_13240</name>
</gene>
<accession>A0A6G4WXQ2</accession>
<organism evidence="1 2">
    <name type="scientific">Streptomyces boncukensis</name>
    <dbReference type="NCBI Taxonomy" id="2711219"/>
    <lineage>
        <taxon>Bacteria</taxon>
        <taxon>Bacillati</taxon>
        <taxon>Actinomycetota</taxon>
        <taxon>Actinomycetes</taxon>
        <taxon>Kitasatosporales</taxon>
        <taxon>Streptomycetaceae</taxon>
        <taxon>Streptomyces</taxon>
    </lineage>
</organism>
<keyword evidence="2" id="KW-1185">Reference proteome</keyword>
<sequence>MAAPITVHPPDAEGGRRVVARGRILGTAHHVYDLLDLLQAVGLEPADVRLDDPELIEWRGGGAWAWGPGDGDES</sequence>